<name>A0A948T1E6_9FIRM</name>
<organism evidence="12 13">
    <name type="scientific">Candidatus Allofournierella pullistercoris</name>
    <dbReference type="NCBI Taxonomy" id="2838597"/>
    <lineage>
        <taxon>Bacteria</taxon>
        <taxon>Bacillati</taxon>
        <taxon>Bacillota</taxon>
        <taxon>Clostridia</taxon>
        <taxon>Eubacteriales</taxon>
        <taxon>Oscillospiraceae</taxon>
        <taxon>Allofournierella</taxon>
    </lineage>
</organism>
<reference evidence="12" key="1">
    <citation type="journal article" date="2021" name="PeerJ">
        <title>Extensive microbial diversity within the chicken gut microbiome revealed by metagenomics and culture.</title>
        <authorList>
            <person name="Gilroy R."/>
            <person name="Ravi A."/>
            <person name="Getino M."/>
            <person name="Pursley I."/>
            <person name="Horton D.L."/>
            <person name="Alikhan N.F."/>
            <person name="Baker D."/>
            <person name="Gharbi K."/>
            <person name="Hall N."/>
            <person name="Watson M."/>
            <person name="Adriaenssens E.M."/>
            <person name="Foster-Nyarko E."/>
            <person name="Jarju S."/>
            <person name="Secka A."/>
            <person name="Antonio M."/>
            <person name="Oren A."/>
            <person name="Chaudhuri R.R."/>
            <person name="La Ragione R."/>
            <person name="Hildebrand F."/>
            <person name="Pallen M.J."/>
        </authorList>
    </citation>
    <scope>NUCLEOTIDE SEQUENCE</scope>
    <source>
        <strain evidence="12">B5_2728</strain>
    </source>
</reference>
<dbReference type="PANTHER" id="PTHR39321:SF3">
    <property type="entry name" value="PHOSPHOPANTETHEINE ADENYLYLTRANSFERASE"/>
    <property type="match status" value="1"/>
</dbReference>
<evidence type="ECO:0000256" key="3">
    <source>
        <dbReference type="ARBA" id="ARBA00022642"/>
    </source>
</evidence>
<evidence type="ECO:0000313" key="12">
    <source>
        <dbReference type="EMBL" id="MBU3805471.1"/>
    </source>
</evidence>
<comment type="pathway">
    <text evidence="2 10">Cofactor biosynthesis; NAD(+) biosynthesis; deamido-NAD(+) from nicotinate D-ribonucleotide: step 1/1.</text>
</comment>
<dbReference type="Pfam" id="PF01467">
    <property type="entry name" value="CTP_transf_like"/>
    <property type="match status" value="1"/>
</dbReference>
<dbReference type="NCBIfam" id="TIGR00125">
    <property type="entry name" value="cyt_tran_rel"/>
    <property type="match status" value="1"/>
</dbReference>
<keyword evidence="3 10" id="KW-0662">Pyridine nucleotide biosynthesis</keyword>
<gene>
    <name evidence="10 12" type="primary">nadD</name>
    <name evidence="12" type="ORF">H9882_01000</name>
</gene>
<evidence type="ECO:0000256" key="7">
    <source>
        <dbReference type="ARBA" id="ARBA00022840"/>
    </source>
</evidence>
<dbReference type="PROSITE" id="PS51257">
    <property type="entry name" value="PROKAR_LIPOPROTEIN"/>
    <property type="match status" value="1"/>
</dbReference>
<keyword evidence="4 10" id="KW-0808">Transferase</keyword>
<evidence type="ECO:0000256" key="6">
    <source>
        <dbReference type="ARBA" id="ARBA00022741"/>
    </source>
</evidence>
<evidence type="ECO:0000256" key="4">
    <source>
        <dbReference type="ARBA" id="ARBA00022679"/>
    </source>
</evidence>
<keyword evidence="5 10" id="KW-0548">Nucleotidyltransferase</keyword>
<dbReference type="GO" id="GO:0004515">
    <property type="term" value="F:nicotinate-nucleotide adenylyltransferase activity"/>
    <property type="evidence" value="ECO:0007669"/>
    <property type="project" value="UniProtKB-UniRule"/>
</dbReference>
<dbReference type="SUPFAM" id="SSF52374">
    <property type="entry name" value="Nucleotidylyl transferase"/>
    <property type="match status" value="1"/>
</dbReference>
<dbReference type="GO" id="GO:0009435">
    <property type="term" value="P:NAD+ biosynthetic process"/>
    <property type="evidence" value="ECO:0007669"/>
    <property type="project" value="UniProtKB-UniRule"/>
</dbReference>
<evidence type="ECO:0000256" key="10">
    <source>
        <dbReference type="HAMAP-Rule" id="MF_00244"/>
    </source>
</evidence>
<dbReference type="GO" id="GO:0005524">
    <property type="term" value="F:ATP binding"/>
    <property type="evidence" value="ECO:0007669"/>
    <property type="project" value="UniProtKB-KW"/>
</dbReference>
<evidence type="ECO:0000313" key="13">
    <source>
        <dbReference type="Proteomes" id="UP000713596"/>
    </source>
</evidence>
<comment type="caution">
    <text evidence="12">The sequence shown here is derived from an EMBL/GenBank/DDBJ whole genome shotgun (WGS) entry which is preliminary data.</text>
</comment>
<comment type="similarity">
    <text evidence="10">Belongs to the NadD family.</text>
</comment>
<keyword evidence="8 10" id="KW-0520">NAD</keyword>
<protein>
    <recommendedName>
        <fullName evidence="10">Probable nicotinate-nucleotide adenylyltransferase</fullName>
        <ecNumber evidence="10">2.7.7.18</ecNumber>
    </recommendedName>
    <alternativeName>
        <fullName evidence="10">Deamido-NAD(+) diphosphorylase</fullName>
    </alternativeName>
    <alternativeName>
        <fullName evidence="10">Deamido-NAD(+) pyrophosphorylase</fullName>
    </alternativeName>
    <alternativeName>
        <fullName evidence="10">Nicotinate mononucleotide adenylyltransferase</fullName>
        <shortName evidence="10">NaMN adenylyltransferase</shortName>
    </alternativeName>
</protein>
<keyword evidence="6 10" id="KW-0547">Nucleotide-binding</keyword>
<dbReference type="Gene3D" id="3.40.50.620">
    <property type="entry name" value="HUPs"/>
    <property type="match status" value="1"/>
</dbReference>
<dbReference type="AlphaFoldDB" id="A0A948T1E6"/>
<evidence type="ECO:0000256" key="5">
    <source>
        <dbReference type="ARBA" id="ARBA00022695"/>
    </source>
</evidence>
<dbReference type="Proteomes" id="UP000713596">
    <property type="component" value="Unassembled WGS sequence"/>
</dbReference>
<dbReference type="NCBIfam" id="TIGR00482">
    <property type="entry name" value="nicotinate (nicotinamide) nucleotide adenylyltransferase"/>
    <property type="match status" value="1"/>
</dbReference>
<accession>A0A948T1E6</accession>
<dbReference type="EC" id="2.7.7.18" evidence="10"/>
<dbReference type="HAMAP" id="MF_00244">
    <property type="entry name" value="NaMN_adenylyltr"/>
    <property type="match status" value="1"/>
</dbReference>
<sequence>MKVLLFGGTFDPPHLGHVHLLQSAIQACQPDKVVVMPAGIPPHKSASKTPAKLRLAMCQCFAGLHLDLEISDWEIQQGGCSYTIDTVKMLQNRWPDAQIYLSIGSDMLTSFSSWKCWKELLQRVVLVVQSRYQGDDQALAQAADALVQEGGRVLFARQKVLPIASSDVRSGTLGMEVLPGEVQQIVQQYHLYKGEQA</sequence>
<dbReference type="InterPro" id="IPR014729">
    <property type="entry name" value="Rossmann-like_a/b/a_fold"/>
</dbReference>
<evidence type="ECO:0000256" key="8">
    <source>
        <dbReference type="ARBA" id="ARBA00023027"/>
    </source>
</evidence>
<keyword evidence="7 10" id="KW-0067">ATP-binding</keyword>
<feature type="domain" description="Cytidyltransferase-like" evidence="11">
    <location>
        <begin position="5"/>
        <end position="169"/>
    </location>
</feature>
<dbReference type="CDD" id="cd02165">
    <property type="entry name" value="NMNAT"/>
    <property type="match status" value="1"/>
</dbReference>
<evidence type="ECO:0000256" key="2">
    <source>
        <dbReference type="ARBA" id="ARBA00005019"/>
    </source>
</evidence>
<dbReference type="EMBL" id="JAHLFP010000006">
    <property type="protein sequence ID" value="MBU3805471.1"/>
    <property type="molecule type" value="Genomic_DNA"/>
</dbReference>
<dbReference type="InterPro" id="IPR005248">
    <property type="entry name" value="NadD/NMNAT"/>
</dbReference>
<proteinExistence type="inferred from homology"/>
<evidence type="ECO:0000259" key="11">
    <source>
        <dbReference type="Pfam" id="PF01467"/>
    </source>
</evidence>
<comment type="catalytic activity">
    <reaction evidence="9 10">
        <text>nicotinate beta-D-ribonucleotide + ATP + H(+) = deamido-NAD(+) + diphosphate</text>
        <dbReference type="Rhea" id="RHEA:22860"/>
        <dbReference type="ChEBI" id="CHEBI:15378"/>
        <dbReference type="ChEBI" id="CHEBI:30616"/>
        <dbReference type="ChEBI" id="CHEBI:33019"/>
        <dbReference type="ChEBI" id="CHEBI:57502"/>
        <dbReference type="ChEBI" id="CHEBI:58437"/>
        <dbReference type="EC" id="2.7.7.18"/>
    </reaction>
</comment>
<evidence type="ECO:0000256" key="1">
    <source>
        <dbReference type="ARBA" id="ARBA00002324"/>
    </source>
</evidence>
<dbReference type="InterPro" id="IPR004821">
    <property type="entry name" value="Cyt_trans-like"/>
</dbReference>
<comment type="function">
    <text evidence="1 10">Catalyzes the reversible adenylation of nicotinate mononucleotide (NaMN) to nicotinic acid adenine dinucleotide (NaAD).</text>
</comment>
<dbReference type="PANTHER" id="PTHR39321">
    <property type="entry name" value="NICOTINATE-NUCLEOTIDE ADENYLYLTRANSFERASE-RELATED"/>
    <property type="match status" value="1"/>
</dbReference>
<evidence type="ECO:0000256" key="9">
    <source>
        <dbReference type="ARBA" id="ARBA00048721"/>
    </source>
</evidence>
<reference evidence="12" key="2">
    <citation type="submission" date="2021-04" db="EMBL/GenBank/DDBJ databases">
        <authorList>
            <person name="Gilroy R."/>
        </authorList>
    </citation>
    <scope>NUCLEOTIDE SEQUENCE</scope>
    <source>
        <strain evidence="12">B5_2728</strain>
    </source>
</reference>